<organism evidence="3 4">
    <name type="scientific">Aeromicrobium chenweiae</name>
    <dbReference type="NCBI Taxonomy" id="2079793"/>
    <lineage>
        <taxon>Bacteria</taxon>
        <taxon>Bacillati</taxon>
        <taxon>Actinomycetota</taxon>
        <taxon>Actinomycetes</taxon>
        <taxon>Propionibacteriales</taxon>
        <taxon>Nocardioidaceae</taxon>
        <taxon>Aeromicrobium</taxon>
    </lineage>
</organism>
<accession>A0A5F2EWA0</accession>
<dbReference type="KEGG" id="aez:C3E78_11980"/>
<evidence type="ECO:0000256" key="2">
    <source>
        <dbReference type="SAM" id="SignalP"/>
    </source>
</evidence>
<dbReference type="PROSITE" id="PS51257">
    <property type="entry name" value="PROKAR_LIPOPROTEIN"/>
    <property type="match status" value="1"/>
</dbReference>
<evidence type="ECO:0000313" key="3">
    <source>
        <dbReference type="EMBL" id="AWB92864.1"/>
    </source>
</evidence>
<feature type="chain" id="PRO_5043915695" evidence="2">
    <location>
        <begin position="23"/>
        <end position="136"/>
    </location>
</feature>
<protein>
    <submittedName>
        <fullName evidence="3">Uncharacterized protein</fullName>
    </submittedName>
</protein>
<dbReference type="RefSeq" id="WP_108578670.1">
    <property type="nucleotide sequence ID" value="NZ_CP026952.1"/>
</dbReference>
<reference evidence="4" key="1">
    <citation type="submission" date="2018-01" db="EMBL/GenBank/DDBJ databases">
        <authorList>
            <person name="Li J."/>
        </authorList>
    </citation>
    <scope>NUCLEOTIDE SEQUENCE [LARGE SCALE GENOMIC DNA]</scope>
    <source>
        <strain evidence="4">592</strain>
    </source>
</reference>
<dbReference type="Proteomes" id="UP000244384">
    <property type="component" value="Chromosome"/>
</dbReference>
<gene>
    <name evidence="3" type="ORF">C3E78_11980</name>
</gene>
<evidence type="ECO:0000256" key="1">
    <source>
        <dbReference type="SAM" id="MobiDB-lite"/>
    </source>
</evidence>
<dbReference type="EMBL" id="CP026952">
    <property type="protein sequence ID" value="AWB92864.1"/>
    <property type="molecule type" value="Genomic_DNA"/>
</dbReference>
<accession>A0A2S0WNN8</accession>
<keyword evidence="4" id="KW-1185">Reference proteome</keyword>
<sequence length="136" mass="13896">MMRRTIGLALAGLALTVTSACGGSSSDEDAAKDTKTSSSPSASSPTSAAPSATTPAPPVKSVDPNKRPTTKQLTATLKGAGLTDKQATCFSKQLEDSSLSDKLLAALVNRDGTYKPSQKETATYQKIAQEAATTCA</sequence>
<dbReference type="AlphaFoldDB" id="A0A2S0WNN8"/>
<proteinExistence type="predicted"/>
<feature type="signal peptide" evidence="2">
    <location>
        <begin position="1"/>
        <end position="22"/>
    </location>
</feature>
<feature type="region of interest" description="Disordered" evidence="1">
    <location>
        <begin position="21"/>
        <end position="78"/>
    </location>
</feature>
<name>A0A2S0WNN8_9ACTN</name>
<keyword evidence="2" id="KW-0732">Signal</keyword>
<feature type="compositionally biased region" description="Low complexity" evidence="1">
    <location>
        <begin position="36"/>
        <end position="54"/>
    </location>
</feature>
<evidence type="ECO:0000313" key="4">
    <source>
        <dbReference type="Proteomes" id="UP000244384"/>
    </source>
</evidence>